<organism evidence="2">
    <name type="scientific">Gordonia amarae</name>
    <dbReference type="NCBI Taxonomy" id="36821"/>
    <lineage>
        <taxon>Bacteria</taxon>
        <taxon>Bacillati</taxon>
        <taxon>Actinomycetota</taxon>
        <taxon>Actinomycetes</taxon>
        <taxon>Mycobacteriales</taxon>
        <taxon>Gordoniaceae</taxon>
        <taxon>Gordonia</taxon>
    </lineage>
</organism>
<sequence length="389" mass="43549">MSVLTAETVPMMPGPRRFLASIAADVSEAAVVIVVFPDCAVDDGTAEVVLDELESVLDDCRFCDVSGETFPVRILDTFGGHDEDVVTYDDWDTIIDWPNWHRHTVLVPAWEHPDTASIVARWPAQTHACSLPPGQIPTVLIATTLAELSRADIERLSSPDIRVRWWWGVFGRLDTELQLASQIAGTKEPDPVDVAAITEVAGWDLAAIEHLLDRWDRRTDGIGTAVAQWQARDDIVNHTHGQWKPSRGNSVPTAPPPSHEQHWRDGCIDRWGHHVRFSVAAIDDEEVNRRLWLAHNHSLIAYVEEERTRLEKIIRATVSDDDLELLADGGAGPIEIGSLLWLVYQTGIVLDGDDFQRLKSFRSLRNDLAHRTPVPDTRLSQIRAYLAFS</sequence>
<gene>
    <name evidence="2" type="ORF">GII30_19450</name>
</gene>
<protein>
    <submittedName>
        <fullName evidence="2">Uncharacterized protein</fullName>
    </submittedName>
</protein>
<evidence type="ECO:0000256" key="1">
    <source>
        <dbReference type="SAM" id="MobiDB-lite"/>
    </source>
</evidence>
<dbReference type="AlphaFoldDB" id="A0A857L0Z5"/>
<accession>A0A857L0Z5</accession>
<reference evidence="2" key="1">
    <citation type="journal article" date="2021" name="Nat. Microbiol.">
        <title>Cocultivation of an ultrasmall environmental parasitic bacterium with lytic ability against bacteria associated with wastewater foams.</title>
        <authorList>
            <person name="Batinovic S."/>
            <person name="Rose J.J.A."/>
            <person name="Ratcliffe J."/>
            <person name="Seviour R.J."/>
            <person name="Petrovski S."/>
        </authorList>
    </citation>
    <scope>NUCLEOTIDE SEQUENCE</scope>
    <source>
        <strain evidence="2">CON44</strain>
    </source>
</reference>
<feature type="region of interest" description="Disordered" evidence="1">
    <location>
        <begin position="240"/>
        <end position="262"/>
    </location>
</feature>
<proteinExistence type="predicted"/>
<dbReference type="EMBL" id="CP045810">
    <property type="protein sequence ID" value="QHN41047.1"/>
    <property type="molecule type" value="Genomic_DNA"/>
</dbReference>
<evidence type="ECO:0000313" key="2">
    <source>
        <dbReference type="EMBL" id="QHN41047.1"/>
    </source>
</evidence>
<name>A0A857L0Z5_9ACTN</name>
<dbReference type="RefSeq" id="WP_005182776.1">
    <property type="nucleotide sequence ID" value="NZ_CP045804.1"/>
</dbReference>